<evidence type="ECO:0000256" key="4">
    <source>
        <dbReference type="PROSITE-ProRule" id="PRU01024"/>
    </source>
</evidence>
<dbReference type="GO" id="GO:0032259">
    <property type="term" value="P:methylation"/>
    <property type="evidence" value="ECO:0007669"/>
    <property type="project" value="UniProtKB-KW"/>
</dbReference>
<dbReference type="SUPFAM" id="SSF53335">
    <property type="entry name" value="S-adenosyl-L-methionine-dependent methyltransferases"/>
    <property type="match status" value="1"/>
</dbReference>
<dbReference type="Gene3D" id="2.40.50.1070">
    <property type="match status" value="1"/>
</dbReference>
<evidence type="ECO:0000256" key="5">
    <source>
        <dbReference type="PROSITE-ProRule" id="PRU10015"/>
    </source>
</evidence>
<dbReference type="CDD" id="cd02440">
    <property type="entry name" value="AdoMet_MTases"/>
    <property type="match status" value="1"/>
</dbReference>
<evidence type="ECO:0000313" key="7">
    <source>
        <dbReference type="Proteomes" id="UP001431449"/>
    </source>
</evidence>
<dbReference type="EMBL" id="JALNMH010000003">
    <property type="protein sequence ID" value="MCK7593104.1"/>
    <property type="molecule type" value="Genomic_DNA"/>
</dbReference>
<evidence type="ECO:0000313" key="6">
    <source>
        <dbReference type="EMBL" id="MCK7593104.1"/>
    </source>
</evidence>
<feature type="active site" evidence="5">
    <location>
        <position position="337"/>
    </location>
</feature>
<feature type="binding site" evidence="4">
    <location>
        <position position="215"/>
    </location>
    <ligand>
        <name>S-adenosyl-L-methionine</name>
        <dbReference type="ChEBI" id="CHEBI:59789"/>
    </ligand>
</feature>
<comment type="caution">
    <text evidence="6">The sequence shown here is derived from an EMBL/GenBank/DDBJ whole genome shotgun (WGS) entry which is preliminary data.</text>
</comment>
<sequence length="384" mass="41996">MARLDCGHFVRGECRSCGWIERDYAAQLAEKQRVCRELIDPSQHFDWLPAQPSALAGFRNKAKLVVGGSVEAPTLGILDGDGRGVDLPHCALYEPGIVACLPTLRALVQRAGLTPYRVPERRGELKYLLLSIDPPSGRLMLRVVLRSQEALGRLRREQAWLRAELPGLQVLSVNLQPLHAAIVEGEEEILLDGDSHLTLGINDVQLRLQPGGFWQTNTEVAAALYRQARDWCRELPLSRVLDLYCGIGGFAQHLVAPGREIRGVEIHPAAVASAALGQASAPGPAPRFERADADAVDASLLTGLDLLVVNPPRRGISGALCEAIEQAAPAHLLYSSCNPQSLARDLARLPSYLPRKARLFDMFPHTPHSEVLVFVEHRDHPGNS</sequence>
<accession>A0ABT0GEY1</accession>
<name>A0ABT0GEY1_9GAMM</name>
<dbReference type="InterPro" id="IPR030390">
    <property type="entry name" value="MeTrfase_TrmA_AS"/>
</dbReference>
<dbReference type="PROSITE" id="PS01230">
    <property type="entry name" value="TRMA_1"/>
    <property type="match status" value="1"/>
</dbReference>
<evidence type="ECO:0000256" key="2">
    <source>
        <dbReference type="ARBA" id="ARBA00022679"/>
    </source>
</evidence>
<dbReference type="Pfam" id="PF05958">
    <property type="entry name" value="tRNA_U5-meth_tr"/>
    <property type="match status" value="1"/>
</dbReference>
<dbReference type="Gene3D" id="3.40.50.150">
    <property type="entry name" value="Vaccinia Virus protein VP39"/>
    <property type="match status" value="1"/>
</dbReference>
<dbReference type="PANTHER" id="PTHR11061:SF30">
    <property type="entry name" value="TRNA (URACIL(54)-C(5))-METHYLTRANSFERASE"/>
    <property type="match status" value="1"/>
</dbReference>
<proteinExistence type="inferred from homology"/>
<dbReference type="PANTHER" id="PTHR11061">
    <property type="entry name" value="RNA M5U METHYLTRANSFERASE"/>
    <property type="match status" value="1"/>
</dbReference>
<dbReference type="GO" id="GO:0008168">
    <property type="term" value="F:methyltransferase activity"/>
    <property type="evidence" value="ECO:0007669"/>
    <property type="project" value="UniProtKB-KW"/>
</dbReference>
<feature type="binding site" evidence="4">
    <location>
        <position position="265"/>
    </location>
    <ligand>
        <name>S-adenosyl-L-methionine</name>
        <dbReference type="ChEBI" id="CHEBI:59789"/>
    </ligand>
</feature>
<feature type="binding site" evidence="4">
    <location>
        <position position="244"/>
    </location>
    <ligand>
        <name>S-adenosyl-L-methionine</name>
        <dbReference type="ChEBI" id="CHEBI:59789"/>
    </ligand>
</feature>
<keyword evidence="1 4" id="KW-0489">Methyltransferase</keyword>
<dbReference type="InterPro" id="IPR029063">
    <property type="entry name" value="SAM-dependent_MTases_sf"/>
</dbReference>
<keyword evidence="3 4" id="KW-0949">S-adenosyl-L-methionine</keyword>
<keyword evidence="2 4" id="KW-0808">Transferase</keyword>
<feature type="active site" description="Nucleophile" evidence="4">
    <location>
        <position position="337"/>
    </location>
</feature>
<keyword evidence="7" id="KW-1185">Reference proteome</keyword>
<dbReference type="InterPro" id="IPR010280">
    <property type="entry name" value="U5_MeTrfase_fam"/>
</dbReference>
<dbReference type="Proteomes" id="UP001431449">
    <property type="component" value="Unassembled WGS sequence"/>
</dbReference>
<evidence type="ECO:0000256" key="1">
    <source>
        <dbReference type="ARBA" id="ARBA00022603"/>
    </source>
</evidence>
<dbReference type="PROSITE" id="PS51687">
    <property type="entry name" value="SAM_MT_RNA_M5U"/>
    <property type="match status" value="1"/>
</dbReference>
<reference evidence="6" key="1">
    <citation type="submission" date="2022-04" db="EMBL/GenBank/DDBJ databases">
        <title>Lysobacter sp. CAU 1642 isolated from sea sand.</title>
        <authorList>
            <person name="Kim W."/>
        </authorList>
    </citation>
    <scope>NUCLEOTIDE SEQUENCE</scope>
    <source>
        <strain evidence="6">CAU 1642</strain>
    </source>
</reference>
<dbReference type="RefSeq" id="WP_248206173.1">
    <property type="nucleotide sequence ID" value="NZ_JALNMH010000003.1"/>
</dbReference>
<gene>
    <name evidence="6" type="ORF">M0G41_05410</name>
</gene>
<protein>
    <submittedName>
        <fullName evidence="6">Methyltransferase domain-containing protein</fullName>
    </submittedName>
</protein>
<feature type="binding site" evidence="4">
    <location>
        <position position="310"/>
    </location>
    <ligand>
        <name>S-adenosyl-L-methionine</name>
        <dbReference type="ChEBI" id="CHEBI:59789"/>
    </ligand>
</feature>
<organism evidence="6 7">
    <name type="scientific">Pseudomarimonas salicorniae</name>
    <dbReference type="NCBI Taxonomy" id="2933270"/>
    <lineage>
        <taxon>Bacteria</taxon>
        <taxon>Pseudomonadati</taxon>
        <taxon>Pseudomonadota</taxon>
        <taxon>Gammaproteobacteria</taxon>
        <taxon>Lysobacterales</taxon>
        <taxon>Lysobacteraceae</taxon>
        <taxon>Pseudomarimonas</taxon>
    </lineage>
</organism>
<evidence type="ECO:0000256" key="3">
    <source>
        <dbReference type="ARBA" id="ARBA00022691"/>
    </source>
</evidence>
<comment type="similarity">
    <text evidence="4">Belongs to the class I-like SAM-binding methyltransferase superfamily. RNA M5U methyltransferase family.</text>
</comment>